<dbReference type="PANTHER" id="PTHR10131">
    <property type="entry name" value="TNF RECEPTOR ASSOCIATED FACTOR"/>
    <property type="match status" value="1"/>
</dbReference>
<dbReference type="AlphaFoldDB" id="A0AAV7JWE2"/>
<keyword evidence="2" id="KW-0675">Receptor</keyword>
<dbReference type="InterPro" id="IPR013083">
    <property type="entry name" value="Znf_RING/FYVE/PHD"/>
</dbReference>
<comment type="caution">
    <text evidence="2">The sequence shown here is derived from an EMBL/GenBank/DDBJ whole genome shotgun (WGS) entry which is preliminary data.</text>
</comment>
<dbReference type="EMBL" id="JAKMXF010000298">
    <property type="protein sequence ID" value="KAI6652615.1"/>
    <property type="molecule type" value="Genomic_DNA"/>
</dbReference>
<proteinExistence type="predicted"/>
<dbReference type="InterPro" id="IPR008974">
    <property type="entry name" value="TRAF-like"/>
</dbReference>
<evidence type="ECO:0000313" key="3">
    <source>
        <dbReference type="Proteomes" id="UP001165289"/>
    </source>
</evidence>
<evidence type="ECO:0000313" key="2">
    <source>
        <dbReference type="EMBL" id="KAI6652615.1"/>
    </source>
</evidence>
<evidence type="ECO:0000259" key="1">
    <source>
        <dbReference type="PROSITE" id="PS50144"/>
    </source>
</evidence>
<dbReference type="PROSITE" id="PS50144">
    <property type="entry name" value="MATH"/>
    <property type="match status" value="1"/>
</dbReference>
<dbReference type="Proteomes" id="UP001165289">
    <property type="component" value="Unassembled WGS sequence"/>
</dbReference>
<sequence length="440" mass="50525">MATRRITSNIARSDNLGNIIHKEFTDKNYVTGQNGNTKISVEKFPTVPPDVVCMLCGGVMRNPIKAVDGASYCRICYLSKQEFTSSDMIPIFEKDEELENKIATLICYCNYRKLGCGWKNEIRLLDQHMNECEMIPVQCIHCDMVYLRRDESEHRDLCTFETCICGLVFYRSERKKHRIECDLYITCANCQDQVAHTNFENHAKNCKNMFCKSCKEVIDHQKMFTHAKNHIIEQGISGADHLKDMIEEIKTAQNTANVCKITTLRLECEINQLKNEVSQLTQVGRGRTDGCLVWIIENVVKKHEIAQQNQIPLYSPHFYSHENGYKMGVKLYLNGEGDANGEYISLFFCIYKGPYDDILQWPFLQKVAIQILAFGDVETITEVFTPEKTSSSFAKPREAHNIPSGFKRFAKQDIFKKQAFVKSGNLYIKIATDITNLQHP</sequence>
<dbReference type="Gene3D" id="2.60.210.10">
    <property type="entry name" value="Apoptosis, Tumor Necrosis Factor Receptor Associated Protein 2, Chain A"/>
    <property type="match status" value="1"/>
</dbReference>
<feature type="domain" description="MATH" evidence="1">
    <location>
        <begin position="289"/>
        <end position="432"/>
    </location>
</feature>
<dbReference type="InterPro" id="IPR049342">
    <property type="entry name" value="TRAF1-6_MATH_dom"/>
</dbReference>
<dbReference type="Pfam" id="PF21355">
    <property type="entry name" value="TRAF-mep_MATH"/>
    <property type="match status" value="1"/>
</dbReference>
<dbReference type="GO" id="GO:0043122">
    <property type="term" value="P:regulation of canonical NF-kappaB signal transduction"/>
    <property type="evidence" value="ECO:0007669"/>
    <property type="project" value="TreeGrafter"/>
</dbReference>
<name>A0AAV7JWE2_9METZ</name>
<dbReference type="SUPFAM" id="SSF57850">
    <property type="entry name" value="RING/U-box"/>
    <property type="match status" value="1"/>
</dbReference>
<accession>A0AAV7JWE2</accession>
<reference evidence="2 3" key="1">
    <citation type="journal article" date="2023" name="BMC Biol.">
        <title>The compact genome of the sponge Oopsacas minuta (Hexactinellida) is lacking key metazoan core genes.</title>
        <authorList>
            <person name="Santini S."/>
            <person name="Schenkelaars Q."/>
            <person name="Jourda C."/>
            <person name="Duchesne M."/>
            <person name="Belahbib H."/>
            <person name="Rocher C."/>
            <person name="Selva M."/>
            <person name="Riesgo A."/>
            <person name="Vervoort M."/>
            <person name="Leys S.P."/>
            <person name="Kodjabachian L."/>
            <person name="Le Bivic A."/>
            <person name="Borchiellini C."/>
            <person name="Claverie J.M."/>
            <person name="Renard E."/>
        </authorList>
    </citation>
    <scope>NUCLEOTIDE SEQUENCE [LARGE SCALE GENOMIC DNA]</scope>
    <source>
        <strain evidence="2">SPO-2</strain>
    </source>
</reference>
<keyword evidence="3" id="KW-1185">Reference proteome</keyword>
<dbReference type="GO" id="GO:0009898">
    <property type="term" value="C:cytoplasmic side of plasma membrane"/>
    <property type="evidence" value="ECO:0007669"/>
    <property type="project" value="TreeGrafter"/>
</dbReference>
<dbReference type="Gene3D" id="3.30.40.10">
    <property type="entry name" value="Zinc/RING finger domain, C3HC4 (zinc finger)"/>
    <property type="match status" value="1"/>
</dbReference>
<protein>
    <submittedName>
        <fullName evidence="2">TNF receptor-associated factor 2</fullName>
    </submittedName>
</protein>
<gene>
    <name evidence="2" type="ORF">LOD99_4400</name>
</gene>
<dbReference type="PANTHER" id="PTHR10131:SF138">
    <property type="entry name" value="RE66324P"/>
    <property type="match status" value="1"/>
</dbReference>
<dbReference type="GO" id="GO:0005164">
    <property type="term" value="F:tumor necrosis factor receptor binding"/>
    <property type="evidence" value="ECO:0007669"/>
    <property type="project" value="TreeGrafter"/>
</dbReference>
<dbReference type="InterPro" id="IPR002083">
    <property type="entry name" value="MATH/TRAF_dom"/>
</dbReference>
<organism evidence="2 3">
    <name type="scientific">Oopsacas minuta</name>
    <dbReference type="NCBI Taxonomy" id="111878"/>
    <lineage>
        <taxon>Eukaryota</taxon>
        <taxon>Metazoa</taxon>
        <taxon>Porifera</taxon>
        <taxon>Hexactinellida</taxon>
        <taxon>Hexasterophora</taxon>
        <taxon>Lyssacinosida</taxon>
        <taxon>Leucopsacidae</taxon>
        <taxon>Oopsacas</taxon>
    </lineage>
</organism>
<dbReference type="SUPFAM" id="SSF49599">
    <property type="entry name" value="TRAF domain-like"/>
    <property type="match status" value="2"/>
</dbReference>